<dbReference type="EMBL" id="FP929064">
    <property type="protein sequence ID" value="CBX90380.1"/>
    <property type="molecule type" value="Genomic_DNA"/>
</dbReference>
<keyword evidence="2" id="KW-1185">Reference proteome</keyword>
<evidence type="ECO:0000313" key="2">
    <source>
        <dbReference type="Proteomes" id="UP000002668"/>
    </source>
</evidence>
<reference evidence="2" key="1">
    <citation type="journal article" date="2011" name="Nat. Commun.">
        <title>Effector diversification within compartments of the Leptosphaeria maculans genome affected by Repeat-Induced Point mutations.</title>
        <authorList>
            <person name="Rouxel T."/>
            <person name="Grandaubert J."/>
            <person name="Hane J.K."/>
            <person name="Hoede C."/>
            <person name="van de Wouw A.P."/>
            <person name="Couloux A."/>
            <person name="Dominguez V."/>
            <person name="Anthouard V."/>
            <person name="Bally P."/>
            <person name="Bourras S."/>
            <person name="Cozijnsen A.J."/>
            <person name="Ciuffetti L.M."/>
            <person name="Degrave A."/>
            <person name="Dilmaghani A."/>
            <person name="Duret L."/>
            <person name="Fudal I."/>
            <person name="Goodwin S.B."/>
            <person name="Gout L."/>
            <person name="Glaser N."/>
            <person name="Linglin J."/>
            <person name="Kema G.H.J."/>
            <person name="Lapalu N."/>
            <person name="Lawrence C.B."/>
            <person name="May K."/>
            <person name="Meyer M."/>
            <person name="Ollivier B."/>
            <person name="Poulain J."/>
            <person name="Schoch C.L."/>
            <person name="Simon A."/>
            <person name="Spatafora J.W."/>
            <person name="Stachowiak A."/>
            <person name="Turgeon B.G."/>
            <person name="Tyler B.M."/>
            <person name="Vincent D."/>
            <person name="Weissenbach J."/>
            <person name="Amselem J."/>
            <person name="Quesneville H."/>
            <person name="Oliver R.P."/>
            <person name="Wincker P."/>
            <person name="Balesdent M.-H."/>
            <person name="Howlett B.J."/>
        </authorList>
    </citation>
    <scope>NUCLEOTIDE SEQUENCE [LARGE SCALE GENOMIC DNA]</scope>
    <source>
        <strain evidence="2">JN3 / isolate v23.1.3 / race Av1-4-5-6-7-8</strain>
    </source>
</reference>
<sequence length="53" mass="6060">MRGSHMCGSESMEPGFRAAVLHEENHHHSQSIGLLLITTRRNNYPLLYAVPYH</sequence>
<evidence type="ECO:0000313" key="1">
    <source>
        <dbReference type="EMBL" id="CBX90380.1"/>
    </source>
</evidence>
<protein>
    <submittedName>
        <fullName evidence="1">Uncharacterized protein</fullName>
    </submittedName>
</protein>
<organism evidence="1 2">
    <name type="scientific">Leptosphaeria maculans (strain JN3 / isolate v23.1.3 / race Av1-4-5-6-7-8)</name>
    <name type="common">Blackleg fungus</name>
    <name type="synonym">Phoma lingam</name>
    <dbReference type="NCBI Taxonomy" id="985895"/>
    <lineage>
        <taxon>Eukaryota</taxon>
        <taxon>Fungi</taxon>
        <taxon>Dikarya</taxon>
        <taxon>Ascomycota</taxon>
        <taxon>Pezizomycotina</taxon>
        <taxon>Dothideomycetes</taxon>
        <taxon>Pleosporomycetidae</taxon>
        <taxon>Pleosporales</taxon>
        <taxon>Pleosporineae</taxon>
        <taxon>Leptosphaeriaceae</taxon>
        <taxon>Plenodomus</taxon>
        <taxon>Plenodomus lingam/Leptosphaeria maculans species complex</taxon>
    </lineage>
</organism>
<accession>E4ZGG0</accession>
<dbReference type="AlphaFoldDB" id="E4ZGG0"/>
<dbReference type="VEuPathDB" id="FungiDB:LEMA_P065060.1"/>
<proteinExistence type="predicted"/>
<dbReference type="InParanoid" id="E4ZGG0"/>
<name>E4ZGG0_LEPMJ</name>
<dbReference type="Proteomes" id="UP000002668">
    <property type="component" value="Genome"/>
</dbReference>
<gene>
    <name evidence="1" type="ORF">LEMA_P065060.1</name>
</gene>
<dbReference type="HOGENOM" id="CLU_3069115_0_0_1"/>